<reference evidence="2 3" key="1">
    <citation type="submission" date="2016-12" db="EMBL/GenBank/DDBJ databases">
        <title>The genomes of Aspergillus section Nigri reveals drivers in fungal speciation.</title>
        <authorList>
            <consortium name="DOE Joint Genome Institute"/>
            <person name="Vesth T.C."/>
            <person name="Nybo J."/>
            <person name="Theobald S."/>
            <person name="Brandl J."/>
            <person name="Frisvad J.C."/>
            <person name="Nielsen K.F."/>
            <person name="Lyhne E.K."/>
            <person name="Kogle M.E."/>
            <person name="Kuo A."/>
            <person name="Riley R."/>
            <person name="Clum A."/>
            <person name="Nolan M."/>
            <person name="Lipzen A."/>
            <person name="Salamov A."/>
            <person name="Henrissat B."/>
            <person name="Wiebenga A."/>
            <person name="De Vries R.P."/>
            <person name="Grigoriev I.V."/>
            <person name="Mortensen U.H."/>
            <person name="Andersen M.R."/>
            <person name="Baker S.E."/>
        </authorList>
    </citation>
    <scope>NUCLEOTIDE SEQUENCE [LARGE SCALE GENOMIC DNA]</scope>
    <source>
        <strain evidence="2 3">CBS 115572</strain>
    </source>
</reference>
<name>A0A317VPR2_9EURO</name>
<dbReference type="AlphaFoldDB" id="A0A317VPR2"/>
<proteinExistence type="predicted"/>
<evidence type="ECO:0000313" key="3">
    <source>
        <dbReference type="Proteomes" id="UP000246702"/>
    </source>
</evidence>
<keyword evidence="3" id="KW-1185">Reference proteome</keyword>
<sequence length="76" mass="8327">MWMHDHDSSPLPVYRRGRTHLTPQIQPEPWALVYIQVATIASKCSSTNLSIVISANRSETNDNCDGADHAPLGSPA</sequence>
<comment type="caution">
    <text evidence="2">The sequence shown here is derived from an EMBL/GenBank/DDBJ whole genome shotgun (WGS) entry which is preliminary data.</text>
</comment>
<dbReference type="Proteomes" id="UP000246702">
    <property type="component" value="Unassembled WGS sequence"/>
</dbReference>
<dbReference type="GeneID" id="37114587"/>
<dbReference type="EMBL" id="MSFK01000027">
    <property type="protein sequence ID" value="PWY76364.1"/>
    <property type="molecule type" value="Genomic_DNA"/>
</dbReference>
<dbReference type="RefSeq" id="XP_025464177.1">
    <property type="nucleotide sequence ID" value="XM_025612444.1"/>
</dbReference>
<organism evidence="2 3">
    <name type="scientific">Aspergillus sclerotioniger CBS 115572</name>
    <dbReference type="NCBI Taxonomy" id="1450535"/>
    <lineage>
        <taxon>Eukaryota</taxon>
        <taxon>Fungi</taxon>
        <taxon>Dikarya</taxon>
        <taxon>Ascomycota</taxon>
        <taxon>Pezizomycotina</taxon>
        <taxon>Eurotiomycetes</taxon>
        <taxon>Eurotiomycetidae</taxon>
        <taxon>Eurotiales</taxon>
        <taxon>Aspergillaceae</taxon>
        <taxon>Aspergillus</taxon>
        <taxon>Aspergillus subgen. Circumdati</taxon>
    </lineage>
</organism>
<feature type="region of interest" description="Disordered" evidence="1">
    <location>
        <begin position="56"/>
        <end position="76"/>
    </location>
</feature>
<evidence type="ECO:0000256" key="1">
    <source>
        <dbReference type="SAM" id="MobiDB-lite"/>
    </source>
</evidence>
<accession>A0A317VPR2</accession>
<gene>
    <name evidence="2" type="ORF">BO94DRAFT_538218</name>
</gene>
<protein>
    <submittedName>
        <fullName evidence="2">Uncharacterized protein</fullName>
    </submittedName>
</protein>
<evidence type="ECO:0000313" key="2">
    <source>
        <dbReference type="EMBL" id="PWY76364.1"/>
    </source>
</evidence>